<gene>
    <name evidence="12" type="ORF">HMPREF0201_00199</name>
</gene>
<evidence type="ECO:0000259" key="11">
    <source>
        <dbReference type="Pfam" id="PF19290"/>
    </source>
</evidence>
<dbReference type="EMBL" id="ATDT01000003">
    <property type="protein sequence ID" value="EPF20472.1"/>
    <property type="molecule type" value="Genomic_DNA"/>
</dbReference>
<dbReference type="Pfam" id="PF19290">
    <property type="entry name" value="PmbA_TldD_2nd"/>
    <property type="match status" value="1"/>
</dbReference>
<evidence type="ECO:0000256" key="2">
    <source>
        <dbReference type="ARBA" id="ARBA00005836"/>
    </source>
</evidence>
<dbReference type="Pfam" id="PF19289">
    <property type="entry name" value="PmbA_TldD_3rd"/>
    <property type="match status" value="1"/>
</dbReference>
<dbReference type="AlphaFoldDB" id="S3JJY0"/>
<accession>S3JJY0</accession>
<dbReference type="InterPro" id="IPR047657">
    <property type="entry name" value="PmbA"/>
</dbReference>
<keyword evidence="4" id="KW-0645">Protease</keyword>
<evidence type="ECO:0000256" key="7">
    <source>
        <dbReference type="ARBA" id="ARBA00025682"/>
    </source>
</evidence>
<dbReference type="InterPro" id="IPR045570">
    <property type="entry name" value="Metalloprtase-TldD/E_cen_dom"/>
</dbReference>
<evidence type="ECO:0000256" key="1">
    <source>
        <dbReference type="ARBA" id="ARBA00004496"/>
    </source>
</evidence>
<evidence type="ECO:0000259" key="10">
    <source>
        <dbReference type="Pfam" id="PF19289"/>
    </source>
</evidence>
<dbReference type="SUPFAM" id="SSF111283">
    <property type="entry name" value="Putative modulator of DNA gyrase, PmbA/TldD"/>
    <property type="match status" value="1"/>
</dbReference>
<evidence type="ECO:0000313" key="12">
    <source>
        <dbReference type="EMBL" id="EPF20472.1"/>
    </source>
</evidence>
<dbReference type="InterPro" id="IPR036059">
    <property type="entry name" value="TldD/PmbA_sf"/>
</dbReference>
<evidence type="ECO:0000256" key="6">
    <source>
        <dbReference type="ARBA" id="ARBA00023049"/>
    </source>
</evidence>
<dbReference type="PATRIC" id="fig|566551.4.peg.183"/>
<comment type="subcellular location">
    <subcellularLocation>
        <location evidence="1">Cytoplasm</location>
    </subcellularLocation>
</comment>
<dbReference type="Pfam" id="PF01523">
    <property type="entry name" value="PmbA_TldD_1st"/>
    <property type="match status" value="1"/>
</dbReference>
<evidence type="ECO:0000256" key="3">
    <source>
        <dbReference type="ARBA" id="ARBA00022490"/>
    </source>
</evidence>
<dbReference type="NCBIfam" id="NF008268">
    <property type="entry name" value="PRK11040.1"/>
    <property type="match status" value="1"/>
</dbReference>
<dbReference type="HOGENOM" id="CLU_026425_0_0_6"/>
<reference evidence="12 13" key="1">
    <citation type="submission" date="2013-04" db="EMBL/GenBank/DDBJ databases">
        <authorList>
            <person name="Weinstock G."/>
            <person name="Sodergren E."/>
            <person name="Lobos E.A."/>
            <person name="Fulton L."/>
            <person name="Fulton R."/>
            <person name="Courtney L."/>
            <person name="Fronick C."/>
            <person name="O'Laughlin M."/>
            <person name="Godfrey J."/>
            <person name="Wilson R.M."/>
            <person name="Miner T."/>
            <person name="Farmer C."/>
            <person name="Delehaunty K."/>
            <person name="Cordes M."/>
            <person name="Minx P."/>
            <person name="Tomlinson C."/>
            <person name="Chen J."/>
            <person name="Wollam A."/>
            <person name="Pepin K.H."/>
            <person name="Palsikar V.B."/>
            <person name="Zhang X."/>
            <person name="Suruliraj S."/>
            <person name="Perna N.T."/>
            <person name="Plunkett G."/>
            <person name="Warren W."/>
            <person name="Mitreva M."/>
            <person name="Mardis E.R."/>
            <person name="Wilson R.K."/>
        </authorList>
    </citation>
    <scope>NUCLEOTIDE SEQUENCE [LARGE SCALE GENOMIC DNA]</scope>
    <source>
        <strain evidence="12 13">DSM 4568</strain>
    </source>
</reference>
<comment type="function">
    <text evidence="7">Metalloprotease involved in CcdA degradation. Suppresses the inhibitory activity of the carbon storage regulator (CsrA).</text>
</comment>
<feature type="domain" description="Metalloprotease TldD/E N-terminal" evidence="9">
    <location>
        <begin position="72"/>
        <end position="136"/>
    </location>
</feature>
<keyword evidence="6" id="KW-0482">Metalloprotease</keyword>
<name>S3JJY0_9ENTR</name>
<evidence type="ECO:0000259" key="9">
    <source>
        <dbReference type="Pfam" id="PF01523"/>
    </source>
</evidence>
<keyword evidence="3" id="KW-0963">Cytoplasm</keyword>
<dbReference type="InterPro" id="IPR035068">
    <property type="entry name" value="TldD/PmbA_N"/>
</dbReference>
<organism evidence="12 13">
    <name type="scientific">Cedecea davisae DSM 4568</name>
    <dbReference type="NCBI Taxonomy" id="566551"/>
    <lineage>
        <taxon>Bacteria</taxon>
        <taxon>Pseudomonadati</taxon>
        <taxon>Pseudomonadota</taxon>
        <taxon>Gammaproteobacteria</taxon>
        <taxon>Enterobacterales</taxon>
        <taxon>Enterobacteriaceae</taxon>
        <taxon>Cedecea</taxon>
    </lineage>
</organism>
<evidence type="ECO:0000313" key="13">
    <source>
        <dbReference type="Proteomes" id="UP000014585"/>
    </source>
</evidence>
<protein>
    <recommendedName>
        <fullName evidence="8">Metalloprotease PmbA</fullName>
    </recommendedName>
</protein>
<evidence type="ECO:0000256" key="8">
    <source>
        <dbReference type="ARBA" id="ARBA00072380"/>
    </source>
</evidence>
<sequence>MVILGSLKKLTRILPAKGLHCEIVLILLDLNDSPYIMAVAMKVNTQVAQQRQVLEQAVSQALELAKGKSDGAEVAVSKTTGISVSTRYGEVENVEFNSDGALGITVYHQNRKGSASSTDLSPDAIARTVQAALDIARFTSPDPYAGVADKELLAFDAPDLDLFHPTEIDPDKAIELAARAEQASLNVDKRITNTEGGSFNSHYGIKVFGNSHGMLQSYCSTRHSLSSCVIAEENGDMERDYAYTIGRAMEDLKTPEWVGADCARRTLSRLSPRKLSTMKAPVIFANEVATGLFGHLVGAIAGGSVYRKSTFLLDALGTQILPEWLTIEEHPHLLKGLASTPFDSEGVVTSRRDIVKDGVLQQWLLTNYSARKLGLKSTGHAGGIHNWRIAGQGLGFEEMLKEMGTGLVVTELMGQGVSGITGDYSRGAAGFWVENGEIQYPVSEITIAGNLKDMWRNIVTVGNDIETRSNIQCGSVLLPEMKIAGQ</sequence>
<dbReference type="PANTHER" id="PTHR43421:SF1">
    <property type="entry name" value="METALLOPROTEASE PMBA"/>
    <property type="match status" value="1"/>
</dbReference>
<dbReference type="FunFam" id="3.30.2290.10:FF:000002">
    <property type="entry name" value="Metalloprotease PmbA homolog"/>
    <property type="match status" value="1"/>
</dbReference>
<dbReference type="Proteomes" id="UP000014585">
    <property type="component" value="Unassembled WGS sequence"/>
</dbReference>
<dbReference type="PANTHER" id="PTHR43421">
    <property type="entry name" value="METALLOPROTEASE PMBA"/>
    <property type="match status" value="1"/>
</dbReference>
<dbReference type="InterPro" id="IPR002510">
    <property type="entry name" value="Metalloprtase-TldD/E_N"/>
</dbReference>
<feature type="domain" description="Metalloprotease TldD/E C-terminal" evidence="10">
    <location>
        <begin position="278"/>
        <end position="485"/>
    </location>
</feature>
<dbReference type="Gene3D" id="3.30.2290.10">
    <property type="entry name" value="PmbA/TldD superfamily"/>
    <property type="match status" value="1"/>
</dbReference>
<keyword evidence="5" id="KW-0378">Hydrolase</keyword>
<dbReference type="GO" id="GO:0006508">
    <property type="term" value="P:proteolysis"/>
    <property type="evidence" value="ECO:0007669"/>
    <property type="project" value="UniProtKB-KW"/>
</dbReference>
<evidence type="ECO:0000256" key="4">
    <source>
        <dbReference type="ARBA" id="ARBA00022670"/>
    </source>
</evidence>
<dbReference type="InterPro" id="IPR045569">
    <property type="entry name" value="Metalloprtase-TldD/E_C"/>
</dbReference>
<dbReference type="STRING" id="566551.HMPREF0201_00199"/>
<feature type="domain" description="Metalloprotease TldD/E central" evidence="11">
    <location>
        <begin position="164"/>
        <end position="270"/>
    </location>
</feature>
<dbReference type="GO" id="GO:0008237">
    <property type="term" value="F:metallopeptidase activity"/>
    <property type="evidence" value="ECO:0007669"/>
    <property type="project" value="UniProtKB-KW"/>
</dbReference>
<proteinExistence type="inferred from homology"/>
<comment type="similarity">
    <text evidence="2">Belongs to the peptidase U62 family.</text>
</comment>
<dbReference type="GO" id="GO:0005829">
    <property type="term" value="C:cytosol"/>
    <property type="evidence" value="ECO:0007669"/>
    <property type="project" value="TreeGrafter"/>
</dbReference>
<evidence type="ECO:0000256" key="5">
    <source>
        <dbReference type="ARBA" id="ARBA00022801"/>
    </source>
</evidence>
<comment type="caution">
    <text evidence="12">The sequence shown here is derived from an EMBL/GenBank/DDBJ whole genome shotgun (WGS) entry which is preliminary data.</text>
</comment>